<dbReference type="PANTHER" id="PTHR31791:SF49">
    <property type="entry name" value="INACTIVE PROTEIN FRIGIDA"/>
    <property type="match status" value="1"/>
</dbReference>
<dbReference type="InterPro" id="IPR012474">
    <property type="entry name" value="Frigida"/>
</dbReference>
<evidence type="ECO:0000256" key="4">
    <source>
        <dbReference type="ARBA" id="ARBA00023089"/>
    </source>
</evidence>
<evidence type="ECO:0000256" key="3">
    <source>
        <dbReference type="ARBA" id="ARBA00022782"/>
    </source>
</evidence>
<dbReference type="GO" id="GO:0030154">
    <property type="term" value="P:cell differentiation"/>
    <property type="evidence" value="ECO:0007669"/>
    <property type="project" value="UniProtKB-KW"/>
</dbReference>
<name>A0A392MCW1_9FABA</name>
<keyword evidence="4 5" id="KW-0287">Flowering</keyword>
<keyword evidence="3 5" id="KW-0221">Differentiation</keyword>
<keyword evidence="7" id="KW-1185">Reference proteome</keyword>
<evidence type="ECO:0000256" key="1">
    <source>
        <dbReference type="ARBA" id="ARBA00008956"/>
    </source>
</evidence>
<evidence type="ECO:0000256" key="5">
    <source>
        <dbReference type="RuleBase" id="RU364012"/>
    </source>
</evidence>
<dbReference type="Pfam" id="PF07899">
    <property type="entry name" value="Frigida"/>
    <property type="match status" value="1"/>
</dbReference>
<comment type="similarity">
    <text evidence="1 5">Belongs to the Frigida family.</text>
</comment>
<sequence>MMKSGKVVEAVDLAYTFGFEEKLSTKTALTSFLQKSNEAWKKATQARDPILLKRAIEKYLYALKSVINCLEGHKVDIAKLLPGWKLKDTILKLKKDIVDVTKKIEENSASKRKLDKSNISERVKRPRFAERDPYVLSPAVTSLQTQRIASHMDGDNSYDNSLTARYLEGRSYGYPNNYSTAASAQIGSVSGSLPEGYLGRGMSSGVSMIGGAIAGSLSGYQNDMPIDNVGTTLNSNSSLYSRLHSVDEGVLSYNRPVEQSFVGQPSSARVNHLYGRTSAEDYAGLPDHQSIGGVPSRVGDSDLYSFADSVI</sequence>
<organism evidence="6 7">
    <name type="scientific">Trifolium medium</name>
    <dbReference type="NCBI Taxonomy" id="97028"/>
    <lineage>
        <taxon>Eukaryota</taxon>
        <taxon>Viridiplantae</taxon>
        <taxon>Streptophyta</taxon>
        <taxon>Embryophyta</taxon>
        <taxon>Tracheophyta</taxon>
        <taxon>Spermatophyta</taxon>
        <taxon>Magnoliopsida</taxon>
        <taxon>eudicotyledons</taxon>
        <taxon>Gunneridae</taxon>
        <taxon>Pentapetalae</taxon>
        <taxon>rosids</taxon>
        <taxon>fabids</taxon>
        <taxon>Fabales</taxon>
        <taxon>Fabaceae</taxon>
        <taxon>Papilionoideae</taxon>
        <taxon>50 kb inversion clade</taxon>
        <taxon>NPAAA clade</taxon>
        <taxon>Hologalegina</taxon>
        <taxon>IRL clade</taxon>
        <taxon>Trifolieae</taxon>
        <taxon>Trifolium</taxon>
    </lineage>
</organism>
<dbReference type="PANTHER" id="PTHR31791">
    <property type="entry name" value="FRIGIDA-LIKE PROTEIN 3-RELATED"/>
    <property type="match status" value="1"/>
</dbReference>
<evidence type="ECO:0000313" key="6">
    <source>
        <dbReference type="EMBL" id="MCH85131.1"/>
    </source>
</evidence>
<protein>
    <recommendedName>
        <fullName evidence="5">FRIGIDA-like protein</fullName>
    </recommendedName>
</protein>
<comment type="caution">
    <text evidence="6">The sequence shown here is derived from an EMBL/GenBank/DDBJ whole genome shotgun (WGS) entry which is preliminary data.</text>
</comment>
<dbReference type="EMBL" id="LXQA010007956">
    <property type="protein sequence ID" value="MCH85131.1"/>
    <property type="molecule type" value="Genomic_DNA"/>
</dbReference>
<proteinExistence type="inferred from homology"/>
<dbReference type="AlphaFoldDB" id="A0A392MCW1"/>
<keyword evidence="2 5" id="KW-0217">Developmental protein</keyword>
<dbReference type="GO" id="GO:0009908">
    <property type="term" value="P:flower development"/>
    <property type="evidence" value="ECO:0007669"/>
    <property type="project" value="UniProtKB-KW"/>
</dbReference>
<gene>
    <name evidence="6" type="ORF">A2U01_0005973</name>
</gene>
<dbReference type="Proteomes" id="UP000265520">
    <property type="component" value="Unassembled WGS sequence"/>
</dbReference>
<evidence type="ECO:0000256" key="2">
    <source>
        <dbReference type="ARBA" id="ARBA00022473"/>
    </source>
</evidence>
<accession>A0A392MCW1</accession>
<evidence type="ECO:0000313" key="7">
    <source>
        <dbReference type="Proteomes" id="UP000265520"/>
    </source>
</evidence>
<reference evidence="6 7" key="1">
    <citation type="journal article" date="2018" name="Front. Plant Sci.">
        <title>Red Clover (Trifolium pratense) and Zigzag Clover (T. medium) - A Picture of Genomic Similarities and Differences.</title>
        <authorList>
            <person name="Dluhosova J."/>
            <person name="Istvanek J."/>
            <person name="Nedelnik J."/>
            <person name="Repkova J."/>
        </authorList>
    </citation>
    <scope>NUCLEOTIDE SEQUENCE [LARGE SCALE GENOMIC DNA]</scope>
    <source>
        <strain evidence="7">cv. 10/8</strain>
        <tissue evidence="6">Leaf</tissue>
    </source>
</reference>